<accession>T1BJ66</accession>
<reference evidence="1" key="1">
    <citation type="submission" date="2013-08" db="EMBL/GenBank/DDBJ databases">
        <authorList>
            <person name="Mendez C."/>
            <person name="Richter M."/>
            <person name="Ferrer M."/>
            <person name="Sanchez J."/>
        </authorList>
    </citation>
    <scope>NUCLEOTIDE SEQUENCE</scope>
</reference>
<name>T1BJ66_9ZZZZ</name>
<sequence>MSSASVDVLSSGAVCLGLNVVCDGFVHGYKFRVQTHLHDDHMADFDRSKGIQDIFLTPESFALLLAEQDADIEYRTNLYRISRGKVHALYDGSRLTLLPSNHMLGACQVAVELSNGLRVGYSGDFGWPLDEVIEVDELVVDSTYGSPDSVRQYTQDNAEQCLIALVCERLRHGSVHVKAHRGTIERVLHVLGGKVGVPILASHRLIREAEVYRNHGFACESLVPIDSPEGQRSAVDRSYVRLYSKGDGFPNEQLEGTSVTVSAYMADHADPRLKYSDRSYKVALSNHADFNGTLEYVRATRAKRVVTDNTRNHGLQLALAIKKELGIEAEPSSSRFGPRWR</sequence>
<reference evidence="1" key="2">
    <citation type="journal article" date="2014" name="ISME J.">
        <title>Microbial stratification in low pH oxic and suboxic macroscopic growths along an acid mine drainage.</title>
        <authorList>
            <person name="Mendez-Garcia C."/>
            <person name="Mesa V."/>
            <person name="Sprenger R.R."/>
            <person name="Richter M."/>
            <person name="Diez M.S."/>
            <person name="Solano J."/>
            <person name="Bargiela R."/>
            <person name="Golyshina O.V."/>
            <person name="Manteca A."/>
            <person name="Ramos J.L."/>
            <person name="Gallego J.R."/>
            <person name="Llorente I."/>
            <person name="Martins Dos Santos V.A."/>
            <person name="Jensen O.N."/>
            <person name="Pelaez A.I."/>
            <person name="Sanchez J."/>
            <person name="Ferrer M."/>
        </authorList>
    </citation>
    <scope>NUCLEOTIDE SEQUENCE</scope>
</reference>
<protein>
    <recommendedName>
        <fullName evidence="2">Metallo-beta-lactamase domain-containing protein</fullName>
    </recommendedName>
</protein>
<evidence type="ECO:0008006" key="2">
    <source>
        <dbReference type="Google" id="ProtNLM"/>
    </source>
</evidence>
<dbReference type="Gene3D" id="3.60.15.10">
    <property type="entry name" value="Ribonuclease Z/Hydroxyacylglutathione hydrolase-like"/>
    <property type="match status" value="1"/>
</dbReference>
<evidence type="ECO:0000313" key="1">
    <source>
        <dbReference type="EMBL" id="EQD53219.1"/>
    </source>
</evidence>
<dbReference type="SUPFAM" id="SSF56281">
    <property type="entry name" value="Metallo-hydrolase/oxidoreductase"/>
    <property type="match status" value="1"/>
</dbReference>
<gene>
    <name evidence="1" type="ORF">B1B_10368</name>
</gene>
<comment type="caution">
    <text evidence="1">The sequence shown here is derived from an EMBL/GenBank/DDBJ whole genome shotgun (WGS) entry which is preliminary data.</text>
</comment>
<organism evidence="1">
    <name type="scientific">mine drainage metagenome</name>
    <dbReference type="NCBI Taxonomy" id="410659"/>
    <lineage>
        <taxon>unclassified sequences</taxon>
        <taxon>metagenomes</taxon>
        <taxon>ecological metagenomes</taxon>
    </lineage>
</organism>
<dbReference type="InterPro" id="IPR036866">
    <property type="entry name" value="RibonucZ/Hydroxyglut_hydro"/>
</dbReference>
<proteinExistence type="predicted"/>
<dbReference type="EMBL" id="AUZY01006794">
    <property type="protein sequence ID" value="EQD53219.1"/>
    <property type="molecule type" value="Genomic_DNA"/>
</dbReference>
<dbReference type="AlphaFoldDB" id="T1BJ66"/>